<evidence type="ECO:0000313" key="9">
    <source>
        <dbReference type="Proteomes" id="UP000273083"/>
    </source>
</evidence>
<dbReference type="PANTHER" id="PTHR43787:SF10">
    <property type="entry name" value="COFACTOR MODIFYING PROTEIN"/>
    <property type="match status" value="1"/>
</dbReference>
<dbReference type="PROSITE" id="PS51918">
    <property type="entry name" value="RADICAL_SAM"/>
    <property type="match status" value="1"/>
</dbReference>
<dbReference type="EMBL" id="RJVG01000013">
    <property type="protein sequence ID" value="ROR23661.1"/>
    <property type="molecule type" value="Genomic_DNA"/>
</dbReference>
<dbReference type="RefSeq" id="WP_123610658.1">
    <property type="nucleotide sequence ID" value="NZ_RJVG01000013.1"/>
</dbReference>
<dbReference type="PROSITE" id="PS01305">
    <property type="entry name" value="MOAA_NIFB_PQQE"/>
    <property type="match status" value="1"/>
</dbReference>
<keyword evidence="5" id="KW-0408">Iron</keyword>
<dbReference type="GO" id="GO:0051539">
    <property type="term" value="F:4 iron, 4 sulfur cluster binding"/>
    <property type="evidence" value="ECO:0007669"/>
    <property type="project" value="UniProtKB-KW"/>
</dbReference>
<dbReference type="Gene3D" id="3.20.20.70">
    <property type="entry name" value="Aldolase class I"/>
    <property type="match status" value="1"/>
</dbReference>
<organism evidence="8 9">
    <name type="scientific">Mobilisporobacter senegalensis</name>
    <dbReference type="NCBI Taxonomy" id="1329262"/>
    <lineage>
        <taxon>Bacteria</taxon>
        <taxon>Bacillati</taxon>
        <taxon>Bacillota</taxon>
        <taxon>Clostridia</taxon>
        <taxon>Lachnospirales</taxon>
        <taxon>Lachnospiraceae</taxon>
        <taxon>Mobilisporobacter</taxon>
    </lineage>
</organism>
<dbReference type="PANTHER" id="PTHR43787">
    <property type="entry name" value="FEMO COFACTOR BIOSYNTHESIS PROTEIN NIFB-RELATED"/>
    <property type="match status" value="1"/>
</dbReference>
<evidence type="ECO:0000259" key="7">
    <source>
        <dbReference type="PROSITE" id="PS51918"/>
    </source>
</evidence>
<dbReference type="SFLD" id="SFLDG01067">
    <property type="entry name" value="SPASM/twitch_domain_containing"/>
    <property type="match status" value="1"/>
</dbReference>
<dbReference type="GO" id="GO:0046872">
    <property type="term" value="F:metal ion binding"/>
    <property type="evidence" value="ECO:0007669"/>
    <property type="project" value="UniProtKB-KW"/>
</dbReference>
<accession>A0A3N1XC26</accession>
<evidence type="ECO:0000313" key="8">
    <source>
        <dbReference type="EMBL" id="ROR23661.1"/>
    </source>
</evidence>
<dbReference type="OrthoDB" id="9805809at2"/>
<evidence type="ECO:0000256" key="6">
    <source>
        <dbReference type="ARBA" id="ARBA00023014"/>
    </source>
</evidence>
<dbReference type="SUPFAM" id="SSF102114">
    <property type="entry name" value="Radical SAM enzymes"/>
    <property type="match status" value="1"/>
</dbReference>
<sequence>MKQFKRIYIEITNVCNLNCSFCPPLKRLPKFMLLTEFSQILDKVEPYTDYVYLHIKGEPLLHPNLGEILDLCHQKNIYANITTNGTKISSARNVLYHAPALRQINISLHSFEDIAISRLKELDSYLKEIIITAKYLNENTDSITALRLWNLDKDNITKEAMERNKYILNILNQEFASLDYSSITDSKLRNKGIKLMNKIYLNFDYEFAWPSLNASYVGDTGYCYGLKTQLGILADGTVVPCCLDEDGIINLGNIYQDELDNILNSTKAKNIIENFGNRKVAEELCQKCGYRERFS</sequence>
<keyword evidence="4" id="KW-0479">Metal-binding</keyword>
<dbReference type="GO" id="GO:0003824">
    <property type="term" value="F:catalytic activity"/>
    <property type="evidence" value="ECO:0007669"/>
    <property type="project" value="InterPro"/>
</dbReference>
<reference evidence="8 9" key="1">
    <citation type="submission" date="2018-11" db="EMBL/GenBank/DDBJ databases">
        <title>Genomic Encyclopedia of Type Strains, Phase IV (KMG-IV): sequencing the most valuable type-strain genomes for metagenomic binning, comparative biology and taxonomic classification.</title>
        <authorList>
            <person name="Goeker M."/>
        </authorList>
    </citation>
    <scope>NUCLEOTIDE SEQUENCE [LARGE SCALE GENOMIC DNA]</scope>
    <source>
        <strain evidence="8 9">DSM 26537</strain>
    </source>
</reference>
<dbReference type="AlphaFoldDB" id="A0A3N1XC26"/>
<keyword evidence="6" id="KW-0411">Iron-sulfur</keyword>
<gene>
    <name evidence="8" type="ORF">EDD66_11356</name>
</gene>
<dbReference type="InterPro" id="IPR058240">
    <property type="entry name" value="rSAM_sf"/>
</dbReference>
<evidence type="ECO:0000256" key="4">
    <source>
        <dbReference type="ARBA" id="ARBA00022723"/>
    </source>
</evidence>
<name>A0A3N1XC26_9FIRM</name>
<keyword evidence="2" id="KW-0004">4Fe-4S</keyword>
<dbReference type="InterPro" id="IPR023885">
    <property type="entry name" value="4Fe4S-binding_SPASM_dom"/>
</dbReference>
<dbReference type="Pfam" id="PF04055">
    <property type="entry name" value="Radical_SAM"/>
    <property type="match status" value="1"/>
</dbReference>
<dbReference type="InterPro" id="IPR013785">
    <property type="entry name" value="Aldolase_TIM"/>
</dbReference>
<dbReference type="InterPro" id="IPR007197">
    <property type="entry name" value="rSAM"/>
</dbReference>
<keyword evidence="3" id="KW-0949">S-adenosyl-L-methionine</keyword>
<dbReference type="Pfam" id="PF13186">
    <property type="entry name" value="SPASM"/>
    <property type="match status" value="1"/>
</dbReference>
<evidence type="ECO:0000256" key="1">
    <source>
        <dbReference type="ARBA" id="ARBA00001966"/>
    </source>
</evidence>
<dbReference type="SFLD" id="SFLDS00029">
    <property type="entry name" value="Radical_SAM"/>
    <property type="match status" value="1"/>
</dbReference>
<dbReference type="InterPro" id="IPR000385">
    <property type="entry name" value="MoaA_NifB_PqqE_Fe-S-bd_CS"/>
</dbReference>
<keyword evidence="9" id="KW-1185">Reference proteome</keyword>
<comment type="caution">
    <text evidence="8">The sequence shown here is derived from an EMBL/GenBank/DDBJ whole genome shotgun (WGS) entry which is preliminary data.</text>
</comment>
<dbReference type="Proteomes" id="UP000273083">
    <property type="component" value="Unassembled WGS sequence"/>
</dbReference>
<dbReference type="CDD" id="cd01335">
    <property type="entry name" value="Radical_SAM"/>
    <property type="match status" value="1"/>
</dbReference>
<dbReference type="CDD" id="cd21122">
    <property type="entry name" value="SPASM_rSAM"/>
    <property type="match status" value="1"/>
</dbReference>
<evidence type="ECO:0000256" key="2">
    <source>
        <dbReference type="ARBA" id="ARBA00022485"/>
    </source>
</evidence>
<comment type="cofactor">
    <cofactor evidence="1">
        <name>[4Fe-4S] cluster</name>
        <dbReference type="ChEBI" id="CHEBI:49883"/>
    </cofactor>
</comment>
<feature type="domain" description="Radical SAM core" evidence="7">
    <location>
        <begin position="1"/>
        <end position="219"/>
    </location>
</feature>
<proteinExistence type="predicted"/>
<evidence type="ECO:0000256" key="5">
    <source>
        <dbReference type="ARBA" id="ARBA00023004"/>
    </source>
</evidence>
<protein>
    <submittedName>
        <fullName evidence="8">Radical SAM protein with 4Fe4S-binding SPASM domain</fullName>
    </submittedName>
</protein>
<evidence type="ECO:0000256" key="3">
    <source>
        <dbReference type="ARBA" id="ARBA00022691"/>
    </source>
</evidence>